<proteinExistence type="predicted"/>
<evidence type="ECO:0000313" key="2">
    <source>
        <dbReference type="EMBL" id="VAW81949.1"/>
    </source>
</evidence>
<reference evidence="2" key="1">
    <citation type="submission" date="2018-06" db="EMBL/GenBank/DDBJ databases">
        <authorList>
            <person name="Zhirakovskaya E."/>
        </authorList>
    </citation>
    <scope>NUCLEOTIDE SEQUENCE</scope>
</reference>
<evidence type="ECO:0000256" key="1">
    <source>
        <dbReference type="SAM" id="Phobius"/>
    </source>
</evidence>
<protein>
    <submittedName>
        <fullName evidence="2">Uncharacterized protein</fullName>
    </submittedName>
</protein>
<gene>
    <name evidence="2" type="ORF">MNBD_GAMMA12-1966</name>
</gene>
<name>A0A3B0Z6R9_9ZZZZ</name>
<organism evidence="2">
    <name type="scientific">hydrothermal vent metagenome</name>
    <dbReference type="NCBI Taxonomy" id="652676"/>
    <lineage>
        <taxon>unclassified sequences</taxon>
        <taxon>metagenomes</taxon>
        <taxon>ecological metagenomes</taxon>
    </lineage>
</organism>
<sequence length="169" mass="19854">MNFNDRLVKVEQGRLVCEVFYNMLGVVVQLSKKRKLNFYKVLLIVMLPLNVFAGELTLNDLYNKFNMRTIYSSYGQRLQYYCGAYPKNFFPKHQASFKFGNTLKLVSGDDVWIFTMKSDNKIILVNKITSGTYNTVNKYALHFDRINGDWRADKIRIKEPVNCKKFSFK</sequence>
<dbReference type="AlphaFoldDB" id="A0A3B0Z6R9"/>
<feature type="transmembrane region" description="Helical" evidence="1">
    <location>
        <begin position="38"/>
        <end position="58"/>
    </location>
</feature>
<dbReference type="EMBL" id="UOFL01000232">
    <property type="protein sequence ID" value="VAW81949.1"/>
    <property type="molecule type" value="Genomic_DNA"/>
</dbReference>
<keyword evidence="1" id="KW-0472">Membrane</keyword>
<accession>A0A3B0Z6R9</accession>
<keyword evidence="1" id="KW-0812">Transmembrane</keyword>
<keyword evidence="1" id="KW-1133">Transmembrane helix</keyword>